<dbReference type="CDD" id="cd07012">
    <property type="entry name" value="PBP2_Bug_TTT"/>
    <property type="match status" value="1"/>
</dbReference>
<name>A0ABS7EX86_9PROT</name>
<evidence type="ECO:0000313" key="4">
    <source>
        <dbReference type="Proteomes" id="UP001519924"/>
    </source>
</evidence>
<keyword evidence="4" id="KW-1185">Reference proteome</keyword>
<feature type="signal peptide" evidence="2">
    <location>
        <begin position="1"/>
        <end position="24"/>
    </location>
</feature>
<proteinExistence type="inferred from homology"/>
<comment type="caution">
    <text evidence="3">The sequence shown here is derived from an EMBL/GenBank/DDBJ whole genome shotgun (WGS) entry which is preliminary data.</text>
</comment>
<organism evidence="3 4">
    <name type="scientific">Caldovatus aquaticus</name>
    <dbReference type="NCBI Taxonomy" id="2865671"/>
    <lineage>
        <taxon>Bacteria</taxon>
        <taxon>Pseudomonadati</taxon>
        <taxon>Pseudomonadota</taxon>
        <taxon>Alphaproteobacteria</taxon>
        <taxon>Acetobacterales</taxon>
        <taxon>Roseomonadaceae</taxon>
        <taxon>Caldovatus</taxon>
    </lineage>
</organism>
<feature type="chain" id="PRO_5046583041" evidence="2">
    <location>
        <begin position="25"/>
        <end position="335"/>
    </location>
</feature>
<protein>
    <submittedName>
        <fullName evidence="3">Tripartite tricarboxylate transporter substrate binding protein</fullName>
    </submittedName>
</protein>
<evidence type="ECO:0000256" key="1">
    <source>
        <dbReference type="ARBA" id="ARBA00006987"/>
    </source>
</evidence>
<dbReference type="InterPro" id="IPR005064">
    <property type="entry name" value="BUG"/>
</dbReference>
<dbReference type="EMBL" id="JAHZUY010000001">
    <property type="protein sequence ID" value="MBW8267972.1"/>
    <property type="molecule type" value="Genomic_DNA"/>
</dbReference>
<reference evidence="3 4" key="1">
    <citation type="submission" date="2021-08" db="EMBL/GenBank/DDBJ databases">
        <title>Caldovatus sediminis gen. nov., sp. nov., a moderately thermophilic bacterium isolated from a hot spring.</title>
        <authorList>
            <person name="Hu C.-J."/>
            <person name="Li W.-J."/>
            <person name="Xian W.-D."/>
        </authorList>
    </citation>
    <scope>NUCLEOTIDE SEQUENCE [LARGE SCALE GENOMIC DNA]</scope>
    <source>
        <strain evidence="3 4">SYSU G05006</strain>
    </source>
</reference>
<dbReference type="Pfam" id="PF03401">
    <property type="entry name" value="TctC"/>
    <property type="match status" value="1"/>
</dbReference>
<sequence length="335" mass="35810">MTITKRSLLAAAAGLAALPRAARAQGQPPGERFPSRPIRVIVPYAPGGATDIVARLLGEEMRRQLGQPLVVENRPGAAGIIAIEAMARSRPDGHTVMIGNVTTNAITPVLFRQRMPLDYAKEVVAVGRLADLPAFVLATATNFAPRTLEEFVAYARANPGKVNYCSAGVGSYPQFDAVLFARRAGIEMVHVPMPGGAGPIITEMLSGNIQFCMLNVATAAGHVRDGRIRALAAISDARLPEFPDIPTLAEAGYPGIGTIAWQGMFAPAATPREALEALHRAATEALRAEPVLDAFRRQGIRAVPNASVDDARAWFEGELANWRRIVEEAKIEVNN</sequence>
<dbReference type="Gene3D" id="3.40.190.10">
    <property type="entry name" value="Periplasmic binding protein-like II"/>
    <property type="match status" value="1"/>
</dbReference>
<dbReference type="RefSeq" id="WP_220115479.1">
    <property type="nucleotide sequence ID" value="NZ_JAHZUY010000001.1"/>
</dbReference>
<dbReference type="Proteomes" id="UP001519924">
    <property type="component" value="Unassembled WGS sequence"/>
</dbReference>
<comment type="similarity">
    <text evidence="1">Belongs to the UPF0065 (bug) family.</text>
</comment>
<dbReference type="Gene3D" id="3.40.190.150">
    <property type="entry name" value="Bordetella uptake gene, domain 1"/>
    <property type="match status" value="1"/>
</dbReference>
<accession>A0ABS7EX86</accession>
<dbReference type="PIRSF" id="PIRSF017082">
    <property type="entry name" value="YflP"/>
    <property type="match status" value="1"/>
</dbReference>
<keyword evidence="2" id="KW-0732">Signal</keyword>
<evidence type="ECO:0000256" key="2">
    <source>
        <dbReference type="SAM" id="SignalP"/>
    </source>
</evidence>
<gene>
    <name evidence="3" type="ORF">K1J50_00545</name>
</gene>
<dbReference type="PANTHER" id="PTHR42928:SF5">
    <property type="entry name" value="BLR1237 PROTEIN"/>
    <property type="match status" value="1"/>
</dbReference>
<evidence type="ECO:0000313" key="3">
    <source>
        <dbReference type="EMBL" id="MBW8267972.1"/>
    </source>
</evidence>
<dbReference type="PANTHER" id="PTHR42928">
    <property type="entry name" value="TRICARBOXYLATE-BINDING PROTEIN"/>
    <property type="match status" value="1"/>
</dbReference>
<dbReference type="InterPro" id="IPR042100">
    <property type="entry name" value="Bug_dom1"/>
</dbReference>